<dbReference type="PANTHER" id="PTHR45947">
    <property type="entry name" value="SULFOQUINOVOSYL TRANSFERASE SQD2"/>
    <property type="match status" value="1"/>
</dbReference>
<dbReference type="EMBL" id="BEXT01000001">
    <property type="protein sequence ID" value="GBC63758.1"/>
    <property type="molecule type" value="Genomic_DNA"/>
</dbReference>
<evidence type="ECO:0000259" key="2">
    <source>
        <dbReference type="Pfam" id="PF00534"/>
    </source>
</evidence>
<reference evidence="5" key="2">
    <citation type="submission" date="2019-01" db="EMBL/GenBank/DDBJ databases">
        <title>Genome sequence of Desulfonema ishimotonii strain Tokyo 01.</title>
        <authorList>
            <person name="Fukui M."/>
        </authorList>
    </citation>
    <scope>NUCLEOTIDE SEQUENCE [LARGE SCALE GENOMIC DNA]</scope>
    <source>
        <strain evidence="5">Tokyo 01</strain>
    </source>
</reference>
<keyword evidence="1" id="KW-0812">Transmembrane</keyword>
<accession>A0A401G3D4</accession>
<keyword evidence="1" id="KW-0472">Membrane</keyword>
<keyword evidence="4" id="KW-0808">Transferase</keyword>
<dbReference type="SUPFAM" id="SSF53756">
    <property type="entry name" value="UDP-Glycosyltransferase/glycogen phosphorylase"/>
    <property type="match status" value="1"/>
</dbReference>
<dbReference type="InterPro" id="IPR001296">
    <property type="entry name" value="Glyco_trans_1"/>
</dbReference>
<dbReference type="AlphaFoldDB" id="A0A401G3D4"/>
<keyword evidence="1" id="KW-1133">Transmembrane helix</keyword>
<dbReference type="CDD" id="cd03794">
    <property type="entry name" value="GT4_WbuB-like"/>
    <property type="match status" value="1"/>
</dbReference>
<evidence type="ECO:0000256" key="1">
    <source>
        <dbReference type="SAM" id="Phobius"/>
    </source>
</evidence>
<name>A0A401G3D4_9BACT</name>
<evidence type="ECO:0000259" key="3">
    <source>
        <dbReference type="Pfam" id="PF13579"/>
    </source>
</evidence>
<reference evidence="5" key="1">
    <citation type="submission" date="2017-11" db="EMBL/GenBank/DDBJ databases">
        <authorList>
            <person name="Watanabe M."/>
            <person name="Kojima H."/>
        </authorList>
    </citation>
    <scope>NUCLEOTIDE SEQUENCE [LARGE SCALE GENOMIC DNA]</scope>
    <source>
        <strain evidence="5">Tokyo 01</strain>
    </source>
</reference>
<organism evidence="4 5">
    <name type="scientific">Desulfonema ishimotonii</name>
    <dbReference type="NCBI Taxonomy" id="45657"/>
    <lineage>
        <taxon>Bacteria</taxon>
        <taxon>Pseudomonadati</taxon>
        <taxon>Thermodesulfobacteriota</taxon>
        <taxon>Desulfobacteria</taxon>
        <taxon>Desulfobacterales</taxon>
        <taxon>Desulfococcaceae</taxon>
        <taxon>Desulfonema</taxon>
    </lineage>
</organism>
<gene>
    <name evidence="4" type="ORF">DENIS_4756</name>
</gene>
<feature type="domain" description="Glycosyltransferase subfamily 4-like N-terminal" evidence="3">
    <location>
        <begin position="16"/>
        <end position="185"/>
    </location>
</feature>
<dbReference type="InterPro" id="IPR028098">
    <property type="entry name" value="Glyco_trans_4-like_N"/>
</dbReference>
<dbReference type="InterPro" id="IPR050194">
    <property type="entry name" value="Glycosyltransferase_grp1"/>
</dbReference>
<keyword evidence="5" id="KW-1185">Reference proteome</keyword>
<protein>
    <submittedName>
        <fullName evidence="4">Glycosyltransferase WbuB</fullName>
    </submittedName>
</protein>
<dbReference type="GO" id="GO:0016757">
    <property type="term" value="F:glycosyltransferase activity"/>
    <property type="evidence" value="ECO:0007669"/>
    <property type="project" value="InterPro"/>
</dbReference>
<dbReference type="Gene3D" id="3.40.50.2000">
    <property type="entry name" value="Glycogen Phosphorylase B"/>
    <property type="match status" value="2"/>
</dbReference>
<feature type="domain" description="Glycosyl transferase family 1" evidence="2">
    <location>
        <begin position="199"/>
        <end position="364"/>
    </location>
</feature>
<sequence>MIKIAMVVFSYYPADPRVRREAEALVEAGMSVDVICLKGIGESQREDINGVNAYRINLMRTRAGKLRYLFEYSYFIISAFLMLSCLHLLKQYRIIHIHNMPDILVISAILPKLTGSKLILDLHDPMPEVYLAKYPDAPNSVIKILKTVEKFSIGFADLVITPNISFRNLFVSRSCPSWKIHIVMNSPQENIFQKNKPERNKKAAQSKFSIMYHGSIVERHGLDIAIRMMTHLRKKISNLVLHVYGDGNFLNQIKKNVRDMDLRDIVKFHGAVPLETIAKAIASADVGLIPNRMDPFTNLNFPTRIFEYLIIGKPVIVPRTQGIRDYFDEKSLFFFEAENTNDLSEVVLKVYHNPTQRQEVTNRGIDIYAGYRWKLQRKHLIELIKTQCC</sequence>
<proteinExistence type="predicted"/>
<dbReference type="Proteomes" id="UP000288096">
    <property type="component" value="Unassembled WGS sequence"/>
</dbReference>
<feature type="transmembrane region" description="Helical" evidence="1">
    <location>
        <begin position="69"/>
        <end position="89"/>
    </location>
</feature>
<evidence type="ECO:0000313" key="5">
    <source>
        <dbReference type="Proteomes" id="UP000288096"/>
    </source>
</evidence>
<dbReference type="Pfam" id="PF00534">
    <property type="entry name" value="Glycos_transf_1"/>
    <property type="match status" value="1"/>
</dbReference>
<evidence type="ECO:0000313" key="4">
    <source>
        <dbReference type="EMBL" id="GBC63758.1"/>
    </source>
</evidence>
<dbReference type="PANTHER" id="PTHR45947:SF3">
    <property type="entry name" value="SULFOQUINOVOSYL TRANSFERASE SQD2"/>
    <property type="match status" value="1"/>
</dbReference>
<dbReference type="Pfam" id="PF13579">
    <property type="entry name" value="Glyco_trans_4_4"/>
    <property type="match status" value="1"/>
</dbReference>
<comment type="caution">
    <text evidence="4">The sequence shown here is derived from an EMBL/GenBank/DDBJ whole genome shotgun (WGS) entry which is preliminary data.</text>
</comment>